<sequence>MINLEALLNLKHEAESSHKLILNNIDKFHCDLQSALAGGLLFESNIETEKMFNVSTVNFGFHEFLNRYPSSTNDGTFSFQNRRIVREIDRLSKSYKIVIHQKSDHYTVDCSYSDDLATIDVNLKVENSIGTNKVSSIQFFAYEDMLRTIPVYEHSLTTAHSNLQLNLDLNKFSNLFGKTFYAKDSVLSSEFDFVNMQLFEAFVSDAMLHPDKLDRFGAVFGSSGIQISTDTFIESAINIAASHRLESLSGLDYLKRLAKLTEYNSFYLGHSKSKLIAEALIYYLHDFSPTQKVVELYAAAEHLNLFTHALFDPFKRKNANLIDEMKSCFELGELIDSSQRVSDSTIDIVVKHDITHSNNSL</sequence>
<comment type="caution">
    <text evidence="1">The sequence shown here is derived from an EMBL/GenBank/DDBJ whole genome shotgun (WGS) entry which is preliminary data.</text>
</comment>
<evidence type="ECO:0000313" key="2">
    <source>
        <dbReference type="Proteomes" id="UP000617555"/>
    </source>
</evidence>
<reference evidence="2" key="1">
    <citation type="journal article" date="2019" name="Int. J. Syst. Evol. Microbiol.">
        <title>The Global Catalogue of Microorganisms (GCM) 10K type strain sequencing project: providing services to taxonomists for standard genome sequencing and annotation.</title>
        <authorList>
            <consortium name="The Broad Institute Genomics Platform"/>
            <consortium name="The Broad Institute Genome Sequencing Center for Infectious Disease"/>
            <person name="Wu L."/>
            <person name="Ma J."/>
        </authorList>
    </citation>
    <scope>NUCLEOTIDE SEQUENCE [LARGE SCALE GENOMIC DNA]</scope>
    <source>
        <strain evidence="2">CGMCC 1.15339</strain>
    </source>
</reference>
<organism evidence="1 2">
    <name type="scientific">Shewanella inventionis</name>
    <dbReference type="NCBI Taxonomy" id="1738770"/>
    <lineage>
        <taxon>Bacteria</taxon>
        <taxon>Pseudomonadati</taxon>
        <taxon>Pseudomonadota</taxon>
        <taxon>Gammaproteobacteria</taxon>
        <taxon>Alteromonadales</taxon>
        <taxon>Shewanellaceae</taxon>
        <taxon>Shewanella</taxon>
    </lineage>
</organism>
<gene>
    <name evidence="1" type="ORF">GCM10011607_12440</name>
</gene>
<evidence type="ECO:0000313" key="1">
    <source>
        <dbReference type="EMBL" id="GGB53391.1"/>
    </source>
</evidence>
<accession>A0ABQ1IVX8</accession>
<dbReference type="Proteomes" id="UP000617555">
    <property type="component" value="Unassembled WGS sequence"/>
</dbReference>
<protein>
    <submittedName>
        <fullName evidence="1">Uncharacterized protein</fullName>
    </submittedName>
</protein>
<name>A0ABQ1IVX8_9GAMM</name>
<dbReference type="EMBL" id="BMII01000008">
    <property type="protein sequence ID" value="GGB53391.1"/>
    <property type="molecule type" value="Genomic_DNA"/>
</dbReference>
<keyword evidence="2" id="KW-1185">Reference proteome</keyword>
<proteinExistence type="predicted"/>